<evidence type="ECO:0000256" key="3">
    <source>
        <dbReference type="ARBA" id="ARBA00011036"/>
    </source>
</evidence>
<evidence type="ECO:0000313" key="22">
    <source>
        <dbReference type="Proteomes" id="UP000314982"/>
    </source>
</evidence>
<evidence type="ECO:0000256" key="5">
    <source>
        <dbReference type="ARBA" id="ARBA00022475"/>
    </source>
</evidence>
<keyword evidence="7 19" id="KW-1133">Transmembrane helix</keyword>
<feature type="compositionally biased region" description="Basic and acidic residues" evidence="18">
    <location>
        <begin position="417"/>
        <end position="430"/>
    </location>
</feature>
<evidence type="ECO:0000259" key="20">
    <source>
        <dbReference type="Pfam" id="PF00909"/>
    </source>
</evidence>
<keyword evidence="10" id="KW-0325">Glycoprotein</keyword>
<comment type="catalytic activity">
    <reaction evidence="12">
        <text>CO2(out) = CO2(in)</text>
        <dbReference type="Rhea" id="RHEA:74891"/>
        <dbReference type="ChEBI" id="CHEBI:16526"/>
    </reaction>
</comment>
<evidence type="ECO:0000256" key="4">
    <source>
        <dbReference type="ARBA" id="ARBA00022448"/>
    </source>
</evidence>
<name>A0A4W5MF94_9TELE</name>
<dbReference type="FunFam" id="1.10.3430.10:FF:000001">
    <property type="entry name" value="Ammonium transporter Rh type C"/>
    <property type="match status" value="1"/>
</dbReference>
<evidence type="ECO:0000256" key="17">
    <source>
        <dbReference type="ARBA" id="ARBA00046403"/>
    </source>
</evidence>
<keyword evidence="22" id="KW-1185">Reference proteome</keyword>
<keyword evidence="4" id="KW-0813">Transport</keyword>
<feature type="transmembrane region" description="Helical" evidence="19">
    <location>
        <begin position="180"/>
        <end position="200"/>
    </location>
</feature>
<evidence type="ECO:0000256" key="6">
    <source>
        <dbReference type="ARBA" id="ARBA00022692"/>
    </source>
</evidence>
<dbReference type="InterPro" id="IPR024041">
    <property type="entry name" value="NH4_transpt_AmtB-like_dom"/>
</dbReference>
<comment type="similarity">
    <text evidence="3">Belongs to the ammonium transporter (TC 2.A.49) family. Rh subfamily.</text>
</comment>
<organism evidence="21 22">
    <name type="scientific">Hucho hucho</name>
    <name type="common">huchen</name>
    <dbReference type="NCBI Taxonomy" id="62062"/>
    <lineage>
        <taxon>Eukaryota</taxon>
        <taxon>Metazoa</taxon>
        <taxon>Chordata</taxon>
        <taxon>Craniata</taxon>
        <taxon>Vertebrata</taxon>
        <taxon>Euteleostomi</taxon>
        <taxon>Actinopterygii</taxon>
        <taxon>Neopterygii</taxon>
        <taxon>Teleostei</taxon>
        <taxon>Protacanthopterygii</taxon>
        <taxon>Salmoniformes</taxon>
        <taxon>Salmonidae</taxon>
        <taxon>Salmoninae</taxon>
        <taxon>Hucho</taxon>
    </lineage>
</organism>
<protein>
    <recommendedName>
        <fullName evidence="14">Ammonium transporter Rh type A</fullName>
    </recommendedName>
    <alternativeName>
        <fullName evidence="16">Erythrocyte membrane glycoprotein Rh50</fullName>
    </alternativeName>
    <alternativeName>
        <fullName evidence="15">Rhesus blood group family type A glycoprotein</fullName>
    </alternativeName>
</protein>
<feature type="transmembrane region" description="Helical" evidence="19">
    <location>
        <begin position="212"/>
        <end position="228"/>
    </location>
</feature>
<dbReference type="Proteomes" id="UP000314982">
    <property type="component" value="Unassembled WGS sequence"/>
</dbReference>
<feature type="transmembrane region" description="Helical" evidence="19">
    <location>
        <begin position="152"/>
        <end position="174"/>
    </location>
</feature>
<evidence type="ECO:0000256" key="9">
    <source>
        <dbReference type="ARBA" id="ARBA00023177"/>
    </source>
</evidence>
<dbReference type="AlphaFoldDB" id="A0A4W5MF94"/>
<proteinExistence type="inferred from homology"/>
<keyword evidence="5" id="KW-1003">Cell membrane</keyword>
<evidence type="ECO:0000313" key="21">
    <source>
        <dbReference type="Ensembl" id="ENSHHUP00000036513.1"/>
    </source>
</evidence>
<reference evidence="21" key="2">
    <citation type="submission" date="2025-08" db="UniProtKB">
        <authorList>
            <consortium name="Ensembl"/>
        </authorList>
    </citation>
    <scope>IDENTIFICATION</scope>
</reference>
<feature type="domain" description="Ammonium transporter AmtB-like" evidence="20">
    <location>
        <begin position="57"/>
        <end position="400"/>
    </location>
</feature>
<comment type="subunit">
    <text evidence="17">Homodimer. Heterotrimer; a RHCE monomer interacts with a RHAG homodimer. Component of the ankyrin-1 complex in the erythrocyte, composed of ANK1, RHCE, RHAG, SLC4A1, EPB42, GYPA, GYPB and AQP1. Interacts with GYPB (via the N-terminal); this interaction bridges the (RHAG)2(RHCE) heterotrimer with the SLC4A1 Band 3 I dimer complexed with GYPA.</text>
</comment>
<keyword evidence="8 19" id="KW-0472">Membrane</keyword>
<dbReference type="GO" id="GO:0005886">
    <property type="term" value="C:plasma membrane"/>
    <property type="evidence" value="ECO:0007669"/>
    <property type="project" value="UniProtKB-SubCell"/>
</dbReference>
<evidence type="ECO:0000256" key="10">
    <source>
        <dbReference type="ARBA" id="ARBA00023180"/>
    </source>
</evidence>
<feature type="region of interest" description="Disordered" evidence="18">
    <location>
        <begin position="410"/>
        <end position="430"/>
    </location>
</feature>
<comment type="catalytic activity">
    <reaction evidence="13">
        <text>methylamine(out) = methylamine(in)</text>
        <dbReference type="Rhea" id="RHEA:74391"/>
        <dbReference type="ChEBI" id="CHEBI:59338"/>
    </reaction>
</comment>
<dbReference type="PRINTS" id="PR00342">
    <property type="entry name" value="RHESUSRHD"/>
</dbReference>
<dbReference type="GeneTree" id="ENSGT00950000182844"/>
<dbReference type="STRING" id="62062.ENSHHUP00000036513"/>
<feature type="transmembrane region" description="Helical" evidence="19">
    <location>
        <begin position="366"/>
        <end position="386"/>
    </location>
</feature>
<feature type="transmembrane region" description="Helical" evidence="19">
    <location>
        <begin position="126"/>
        <end position="145"/>
    </location>
</feature>
<dbReference type="PANTHER" id="PTHR11730:SF32">
    <property type="entry name" value="AMMONIUM TRANSPORTER RH TYPE A"/>
    <property type="match status" value="1"/>
</dbReference>
<dbReference type="SUPFAM" id="SSF111352">
    <property type="entry name" value="Ammonium transporter"/>
    <property type="match status" value="1"/>
</dbReference>
<comment type="function">
    <text evidence="11">Functions as an ammonia transporter. May play a role in the elimination of ammonia in the gill.</text>
</comment>
<comment type="subcellular location">
    <subcellularLocation>
        <location evidence="2">Cell membrane</location>
        <topology evidence="2">Multi-pass membrane protein</topology>
    </subcellularLocation>
</comment>
<feature type="transmembrane region" description="Helical" evidence="19">
    <location>
        <begin position="95"/>
        <end position="114"/>
    </location>
</feature>
<dbReference type="Ensembl" id="ENSHHUT00000037971.1">
    <property type="protein sequence ID" value="ENSHHUP00000036513.1"/>
    <property type="gene ID" value="ENSHHUG00000022924.1"/>
</dbReference>
<evidence type="ECO:0000256" key="13">
    <source>
        <dbReference type="ARBA" id="ARBA00036281"/>
    </source>
</evidence>
<evidence type="ECO:0000256" key="7">
    <source>
        <dbReference type="ARBA" id="ARBA00022989"/>
    </source>
</evidence>
<evidence type="ECO:0000256" key="1">
    <source>
        <dbReference type="ARBA" id="ARBA00000309"/>
    </source>
</evidence>
<reference evidence="21" key="3">
    <citation type="submission" date="2025-09" db="UniProtKB">
        <authorList>
            <consortium name="Ensembl"/>
        </authorList>
    </citation>
    <scope>IDENTIFICATION</scope>
</reference>
<evidence type="ECO:0000256" key="19">
    <source>
        <dbReference type="SAM" id="Phobius"/>
    </source>
</evidence>
<accession>A0A4W5MF94</accession>
<feature type="transmembrane region" description="Helical" evidence="19">
    <location>
        <begin position="337"/>
        <end position="354"/>
    </location>
</feature>
<feature type="transmembrane region" description="Helical" evidence="19">
    <location>
        <begin position="240"/>
        <end position="260"/>
    </location>
</feature>
<evidence type="ECO:0000256" key="14">
    <source>
        <dbReference type="ARBA" id="ARBA00041037"/>
    </source>
</evidence>
<reference evidence="22" key="1">
    <citation type="submission" date="2018-06" db="EMBL/GenBank/DDBJ databases">
        <title>Genome assembly of Danube salmon.</title>
        <authorList>
            <person name="Macqueen D.J."/>
            <person name="Gundappa M.K."/>
        </authorList>
    </citation>
    <scope>NUCLEOTIDE SEQUENCE [LARGE SCALE GENOMIC DNA]</scope>
</reference>
<dbReference type="PANTHER" id="PTHR11730">
    <property type="entry name" value="AMMONIUM TRANSPORTER"/>
    <property type="match status" value="1"/>
</dbReference>
<dbReference type="GO" id="GO:0097272">
    <property type="term" value="P:ammonium homeostasis"/>
    <property type="evidence" value="ECO:0007669"/>
    <property type="project" value="TreeGrafter"/>
</dbReference>
<evidence type="ECO:0000256" key="11">
    <source>
        <dbReference type="ARBA" id="ARBA00025220"/>
    </source>
</evidence>
<feature type="transmembrane region" description="Helical" evidence="19">
    <location>
        <begin position="12"/>
        <end position="33"/>
    </location>
</feature>
<dbReference type="GO" id="GO:0008519">
    <property type="term" value="F:ammonium channel activity"/>
    <property type="evidence" value="ECO:0007669"/>
    <property type="project" value="InterPro"/>
</dbReference>
<keyword evidence="9" id="KW-0924">Ammonia transport</keyword>
<comment type="catalytic activity">
    <reaction evidence="1">
        <text>NH4(+)(in) = NH4(+)(out)</text>
        <dbReference type="Rhea" id="RHEA:28747"/>
        <dbReference type="ChEBI" id="CHEBI:28938"/>
    </reaction>
</comment>
<dbReference type="Gene3D" id="1.10.3430.10">
    <property type="entry name" value="Ammonium transporter AmtB like domains"/>
    <property type="match status" value="2"/>
</dbReference>
<evidence type="ECO:0000256" key="18">
    <source>
        <dbReference type="SAM" id="MobiDB-lite"/>
    </source>
</evidence>
<evidence type="ECO:0000256" key="2">
    <source>
        <dbReference type="ARBA" id="ARBA00004651"/>
    </source>
</evidence>
<evidence type="ECO:0000256" key="16">
    <source>
        <dbReference type="ARBA" id="ARBA00042473"/>
    </source>
</evidence>
<feature type="transmembrane region" description="Helical" evidence="19">
    <location>
        <begin position="297"/>
        <end position="317"/>
    </location>
</feature>
<feature type="transmembrane region" description="Helical" evidence="19">
    <location>
        <begin position="64"/>
        <end position="83"/>
    </location>
</feature>
<dbReference type="InterPro" id="IPR002229">
    <property type="entry name" value="RhesusRHD"/>
</dbReference>
<dbReference type="InterPro" id="IPR029020">
    <property type="entry name" value="Ammonium/urea_transptr"/>
</dbReference>
<keyword evidence="6 19" id="KW-0812">Transmembrane</keyword>
<evidence type="ECO:0000256" key="12">
    <source>
        <dbReference type="ARBA" id="ARBA00035761"/>
    </source>
</evidence>
<sequence length="430" mass="46344">MPAYSTNMRLKFPILALTLEIITIILFAVFVVYDDGKHGGHGAHNNATHHEETTEQNPLTLYPMFQDVHVMIFIGFGFLMTFLKRYGFSSVGLNLLLAAFALQWGLLMQGLWHLEEGKIKVSIFKMINADFSTATVLISFGAVLGKTSPVQLLIMTLLEITIFGINEHLVAEVLKILDTFSPWCLFARYIYILLTWKGVLYVCGSSGGSSTYHSHICTVFLWMFWPSFNSAIAEPGADQLMAVTNTYFSLAACVLSAYAVSSLVEHKGKLDMVHIQNATLAGGVAVGTCADMDIGPFGAMIIGFVAGIVSTLGFKFLTPILASNLGIQDTCGVHNLHGMPGILGGIAGIVAVALGKKDGSAAMQAAALASSLGFALVGGGMTGLIMKLPFWGQPPDQNCFDDSIYWEVPEEEEGEESLAHGDHSMNKAEA</sequence>
<evidence type="ECO:0000256" key="15">
    <source>
        <dbReference type="ARBA" id="ARBA00042104"/>
    </source>
</evidence>
<evidence type="ECO:0000256" key="8">
    <source>
        <dbReference type="ARBA" id="ARBA00023136"/>
    </source>
</evidence>
<dbReference type="Pfam" id="PF00909">
    <property type="entry name" value="Ammonium_transp"/>
    <property type="match status" value="1"/>
</dbReference>